<feature type="chain" id="PRO_5005791510" description="Secreted protein" evidence="2">
    <location>
        <begin position="28"/>
        <end position="168"/>
    </location>
</feature>
<protein>
    <recommendedName>
        <fullName evidence="5">Secreted protein</fullName>
    </recommendedName>
</protein>
<evidence type="ECO:0000256" key="2">
    <source>
        <dbReference type="SAM" id="SignalP"/>
    </source>
</evidence>
<keyword evidence="4" id="KW-1185">Reference proteome</keyword>
<dbReference type="EMBL" id="CP009220">
    <property type="protein sequence ID" value="ALC06305.1"/>
    <property type="molecule type" value="Genomic_DNA"/>
</dbReference>
<sequence>MSLRRTSLTLVTATAVALSAFTPVAHAQSSDVLGNVQDNITSSHPLDEDGNPVDGAEQWPGSVEGSSMLSSGELPAAPSLGSSTKKDSDGDGVSDEEQARIDELSQLPVIGSLVDPPGWVSIPFAVVQAFMAITGFAATAASVMVQLNPEFRNTLRDMLTQFGINVDA</sequence>
<dbReference type="KEGG" id="cdx:CDES_09600"/>
<name>A0A0M4CQQ5_9CORY</name>
<dbReference type="PATRIC" id="fig|931089.4.peg.1937"/>
<reference evidence="3 4" key="1">
    <citation type="submission" date="2014-08" db="EMBL/GenBank/DDBJ databases">
        <title>Complete genome sequence of Corynebacterium deserti GIMN1.010 (=DSM 45689), isolated from desert sand in western China.</title>
        <authorList>
            <person name="Ruckert C."/>
            <person name="Albersmeier A."/>
            <person name="Kalinowski J."/>
        </authorList>
    </citation>
    <scope>NUCLEOTIDE SEQUENCE [LARGE SCALE GENOMIC DNA]</scope>
    <source>
        <strain evidence="3 4">GIMN1.010</strain>
    </source>
</reference>
<evidence type="ECO:0000313" key="3">
    <source>
        <dbReference type="EMBL" id="ALC06305.1"/>
    </source>
</evidence>
<dbReference type="STRING" id="931089.CDES_09600"/>
<dbReference type="PROSITE" id="PS51318">
    <property type="entry name" value="TAT"/>
    <property type="match status" value="1"/>
</dbReference>
<accession>A0A0M4CQQ5</accession>
<dbReference type="InterPro" id="IPR006311">
    <property type="entry name" value="TAT_signal"/>
</dbReference>
<gene>
    <name evidence="3" type="ORF">CDES_09600</name>
</gene>
<dbReference type="AlphaFoldDB" id="A0A0M4CQQ5"/>
<organism evidence="3 4">
    <name type="scientific">Corynebacterium deserti GIMN1.010</name>
    <dbReference type="NCBI Taxonomy" id="931089"/>
    <lineage>
        <taxon>Bacteria</taxon>
        <taxon>Bacillati</taxon>
        <taxon>Actinomycetota</taxon>
        <taxon>Actinomycetes</taxon>
        <taxon>Mycobacteriales</taxon>
        <taxon>Corynebacteriaceae</taxon>
        <taxon>Corynebacterium</taxon>
    </lineage>
</organism>
<proteinExistence type="predicted"/>
<evidence type="ECO:0000313" key="4">
    <source>
        <dbReference type="Proteomes" id="UP000068067"/>
    </source>
</evidence>
<evidence type="ECO:0000256" key="1">
    <source>
        <dbReference type="SAM" id="MobiDB-lite"/>
    </source>
</evidence>
<dbReference type="Proteomes" id="UP000068067">
    <property type="component" value="Chromosome"/>
</dbReference>
<evidence type="ECO:0008006" key="5">
    <source>
        <dbReference type="Google" id="ProtNLM"/>
    </source>
</evidence>
<feature type="region of interest" description="Disordered" evidence="1">
    <location>
        <begin position="36"/>
        <end position="96"/>
    </location>
</feature>
<feature type="signal peptide" evidence="2">
    <location>
        <begin position="1"/>
        <end position="27"/>
    </location>
</feature>
<keyword evidence="2" id="KW-0732">Signal</keyword>